<dbReference type="InterPro" id="IPR006531">
    <property type="entry name" value="Gp5/Vgr_OB"/>
</dbReference>
<evidence type="ECO:0000313" key="2">
    <source>
        <dbReference type="EMBL" id="RIY35236.1"/>
    </source>
</evidence>
<dbReference type="AlphaFoldDB" id="A0A3A1YCY6"/>
<evidence type="ECO:0000259" key="1">
    <source>
        <dbReference type="Pfam" id="PF04717"/>
    </source>
</evidence>
<feature type="domain" description="Gp5/Type VI secretion system Vgr protein OB-fold" evidence="1">
    <location>
        <begin position="78"/>
        <end position="153"/>
    </location>
</feature>
<name>A0A3A1YCY6_9FLAO</name>
<dbReference type="EMBL" id="NSDI01000017">
    <property type="protein sequence ID" value="RIY35236.1"/>
    <property type="molecule type" value="Genomic_DNA"/>
</dbReference>
<dbReference type="InterPro" id="IPR037026">
    <property type="entry name" value="Vgr_OB-fold_dom_sf"/>
</dbReference>
<dbReference type="SUPFAM" id="SSF69349">
    <property type="entry name" value="Phage fibre proteins"/>
    <property type="match status" value="1"/>
</dbReference>
<gene>
    <name evidence="2" type="ORF">CKY20_11035</name>
</gene>
<dbReference type="SUPFAM" id="SSF69255">
    <property type="entry name" value="gp5 N-terminal domain-like"/>
    <property type="match status" value="1"/>
</dbReference>
<dbReference type="RefSeq" id="WP_220474497.1">
    <property type="nucleotide sequence ID" value="NZ_NSDI01000017.1"/>
</dbReference>
<accession>A0A3A1YCY6</accession>
<comment type="caution">
    <text evidence="2">The sequence shown here is derived from an EMBL/GenBank/DDBJ whole genome shotgun (WGS) entry which is preliminary data.</text>
</comment>
<evidence type="ECO:0000313" key="3">
    <source>
        <dbReference type="Proteomes" id="UP000265497"/>
    </source>
</evidence>
<protein>
    <submittedName>
        <fullName evidence="2">Vgr family protein</fullName>
    </submittedName>
</protein>
<proteinExistence type="predicted"/>
<feature type="non-terminal residue" evidence="2">
    <location>
        <position position="1"/>
    </location>
</feature>
<dbReference type="Proteomes" id="UP000265497">
    <property type="component" value="Unassembled WGS sequence"/>
</dbReference>
<reference evidence="2 3" key="1">
    <citation type="submission" date="2017-08" db="EMBL/GenBank/DDBJ databases">
        <title>Capnocytophaga canis 17-158 assembly.</title>
        <authorList>
            <person name="Gulvik C.A."/>
        </authorList>
    </citation>
    <scope>NUCLEOTIDE SEQUENCE [LARGE SCALE GENOMIC DNA]</scope>
    <source>
        <strain evidence="2 3">17-158</strain>
    </source>
</reference>
<dbReference type="Pfam" id="PF04717">
    <property type="entry name" value="Phage_base_V"/>
    <property type="match status" value="1"/>
</dbReference>
<organism evidence="2 3">
    <name type="scientific">Capnocytophaga canis</name>
    <dbReference type="NCBI Taxonomy" id="1848903"/>
    <lineage>
        <taxon>Bacteria</taxon>
        <taxon>Pseudomonadati</taxon>
        <taxon>Bacteroidota</taxon>
        <taxon>Flavobacteriia</taxon>
        <taxon>Flavobacteriales</taxon>
        <taxon>Flavobacteriaceae</taxon>
        <taxon>Capnocytophaga</taxon>
    </lineage>
</organism>
<dbReference type="Gene3D" id="2.40.50.230">
    <property type="entry name" value="Gp5 N-terminal domain"/>
    <property type="match status" value="1"/>
</dbReference>
<sequence length="309" mass="32702">VTSGKTSVPFLYPGCVVDMEMYDTESKETNYLTKLMVIEVNHSVDFAGNYVGHFEAIASDTGFLPRPVFHNPIAEPQTATVVDNKDDKGRVQVRFDWQDTSTEWIRVMTPDAGGSDKVSKNRGFVAIPEIGDQVMVGFIHNHPDRPYVMGSLFHGKVGSGGGSGNNVKSLSSKSGHTIELNDAGGITIRDKQGNKTVLDGAGNVSVDAQSTISLKAGESSILLDSSGMITIKGTDISIEGTNSVNSKIGDNDYVQVTSGKVDIVSTDIAITGEQKASVSAKQTTITGDSKATLTSQGPTTLEGAIVKLN</sequence>